<feature type="compositionally biased region" description="Basic and acidic residues" evidence="1">
    <location>
        <begin position="409"/>
        <end position="429"/>
    </location>
</feature>
<reference evidence="2" key="1">
    <citation type="submission" date="2023-10" db="EMBL/GenBank/DDBJ databases">
        <authorList>
            <person name="Chen Y."/>
            <person name="Shah S."/>
            <person name="Dougan E. K."/>
            <person name="Thang M."/>
            <person name="Chan C."/>
        </authorList>
    </citation>
    <scope>NUCLEOTIDE SEQUENCE [LARGE SCALE GENOMIC DNA]</scope>
</reference>
<comment type="caution">
    <text evidence="2">The sequence shown here is derived from an EMBL/GenBank/DDBJ whole genome shotgun (WGS) entry which is preliminary data.</text>
</comment>
<evidence type="ECO:0000313" key="2">
    <source>
        <dbReference type="EMBL" id="CAK0893905.1"/>
    </source>
</evidence>
<dbReference type="Gene3D" id="3.10.20.90">
    <property type="entry name" value="Phosphatidylinositol 3-kinase Catalytic Subunit, Chain A, domain 1"/>
    <property type="match status" value="2"/>
</dbReference>
<protein>
    <recommendedName>
        <fullName evidence="4">Rad60/SUMO-like domain-containing protein</fullName>
    </recommendedName>
</protein>
<organism evidence="2 3">
    <name type="scientific">Prorocentrum cordatum</name>
    <dbReference type="NCBI Taxonomy" id="2364126"/>
    <lineage>
        <taxon>Eukaryota</taxon>
        <taxon>Sar</taxon>
        <taxon>Alveolata</taxon>
        <taxon>Dinophyceae</taxon>
        <taxon>Prorocentrales</taxon>
        <taxon>Prorocentraceae</taxon>
        <taxon>Prorocentrum</taxon>
    </lineage>
</organism>
<evidence type="ECO:0000313" key="3">
    <source>
        <dbReference type="Proteomes" id="UP001189429"/>
    </source>
</evidence>
<evidence type="ECO:0000256" key="1">
    <source>
        <dbReference type="SAM" id="MobiDB-lite"/>
    </source>
</evidence>
<keyword evidence="3" id="KW-1185">Reference proteome</keyword>
<proteinExistence type="predicted"/>
<name>A0ABN9X878_9DINO</name>
<sequence length="667" mass="70920">MPSPATGSNCCRDRRPEIALHLDARVQIGRVVHAASHLGDGISAGGINVMVRWFNRVLAQGSDGTVVTTYKMKAGSPFGKFMSAWCSHHGIPEPEASFLHGDAELLPTQCALDLGWRPGGAVLTVHAMPREAASDADAAAASGGGAVGSGAPPPDERGVPEAREEPGLGPPAPAREGAAGASCGQHCDVRVVSAGRPVSQFRLKLSTKFGKMIHRWCETFGEGHEDVVFRWGRRNLGPEDTPAALGWSPTADGEEVEITAAPRGAAAPAARQKRAASAGAGAAEEPAVKRPATAYSLWAKRRRFEAAVCRRAVPDPGAGHCKLWAQPARGLLEHRAHGQLRTELQPELRGRAADQNRQLAAEWKALPEAAPALGRGARAFRVKGVAPASAPNQGEALSAAGPLGALRGHPLEPRPPRGADPSRAREAARGRPAGAAAARAAAPAAAALRPGERGASGPPPPPPPPPLAKTRHRGLRAIERACHEECDLPVGSQKAEVVAIWNLKAAHLARVTPSGLDLDAHSELRAVSRKTLEARSNFLAEEPKWPRMIHDLDPLMADDRVRATLQPRQAYDPRTSEHGEILLIDDGFARGVLDVSLCHAVGAERTNESLVAFGGCVWLLVRLTFNLKQESPMRKVIQAWCQRCEIPEAEASLRRQTLLKAARRVKH</sequence>
<dbReference type="Proteomes" id="UP001189429">
    <property type="component" value="Unassembled WGS sequence"/>
</dbReference>
<gene>
    <name evidence="2" type="ORF">PCOR1329_LOCUS73112</name>
</gene>
<evidence type="ECO:0008006" key="4">
    <source>
        <dbReference type="Google" id="ProtNLM"/>
    </source>
</evidence>
<feature type="compositionally biased region" description="Low complexity" evidence="1">
    <location>
        <begin position="430"/>
        <end position="455"/>
    </location>
</feature>
<accession>A0ABN9X878</accession>
<feature type="region of interest" description="Disordered" evidence="1">
    <location>
        <begin position="388"/>
        <end position="472"/>
    </location>
</feature>
<feature type="compositionally biased region" description="Pro residues" evidence="1">
    <location>
        <begin position="457"/>
        <end position="467"/>
    </location>
</feature>
<dbReference type="CDD" id="cd01763">
    <property type="entry name" value="Ubl_SUMO_like"/>
    <property type="match status" value="2"/>
</dbReference>
<dbReference type="EMBL" id="CAUYUJ010019826">
    <property type="protein sequence ID" value="CAK0893905.1"/>
    <property type="molecule type" value="Genomic_DNA"/>
</dbReference>
<feature type="compositionally biased region" description="Basic and acidic residues" evidence="1">
    <location>
        <begin position="154"/>
        <end position="166"/>
    </location>
</feature>
<feature type="region of interest" description="Disordered" evidence="1">
    <location>
        <begin position="263"/>
        <end position="284"/>
    </location>
</feature>
<feature type="region of interest" description="Disordered" evidence="1">
    <location>
        <begin position="134"/>
        <end position="180"/>
    </location>
</feature>